<dbReference type="AlphaFoldDB" id="A0A5B7FHC3"/>
<gene>
    <name evidence="3" type="ORF">E2C01_038637</name>
</gene>
<evidence type="ECO:0000256" key="2">
    <source>
        <dbReference type="SAM" id="Phobius"/>
    </source>
</evidence>
<evidence type="ECO:0000313" key="4">
    <source>
        <dbReference type="Proteomes" id="UP000324222"/>
    </source>
</evidence>
<feature type="transmembrane region" description="Helical" evidence="2">
    <location>
        <begin position="34"/>
        <end position="52"/>
    </location>
</feature>
<feature type="compositionally biased region" description="Pro residues" evidence="1">
    <location>
        <begin position="91"/>
        <end position="104"/>
    </location>
</feature>
<keyword evidence="2" id="KW-1133">Transmembrane helix</keyword>
<protein>
    <submittedName>
        <fullName evidence="3">Uncharacterized protein</fullName>
    </submittedName>
</protein>
<proteinExistence type="predicted"/>
<reference evidence="3 4" key="1">
    <citation type="submission" date="2019-05" db="EMBL/GenBank/DDBJ databases">
        <title>Another draft genome of Portunus trituberculatus and its Hox gene families provides insights of decapod evolution.</title>
        <authorList>
            <person name="Jeong J.-H."/>
            <person name="Song I."/>
            <person name="Kim S."/>
            <person name="Choi T."/>
            <person name="Kim D."/>
            <person name="Ryu S."/>
            <person name="Kim W."/>
        </authorList>
    </citation>
    <scope>NUCLEOTIDE SEQUENCE [LARGE SCALE GENOMIC DNA]</scope>
    <source>
        <tissue evidence="3">Muscle</tissue>
    </source>
</reference>
<feature type="region of interest" description="Disordered" evidence="1">
    <location>
        <begin position="1"/>
        <end position="35"/>
    </location>
</feature>
<dbReference type="Proteomes" id="UP000324222">
    <property type="component" value="Unassembled WGS sequence"/>
</dbReference>
<keyword evidence="2" id="KW-0472">Membrane</keyword>
<evidence type="ECO:0000256" key="1">
    <source>
        <dbReference type="SAM" id="MobiDB-lite"/>
    </source>
</evidence>
<feature type="compositionally biased region" description="Basic and acidic residues" evidence="1">
    <location>
        <begin position="59"/>
        <end position="75"/>
    </location>
</feature>
<organism evidence="3 4">
    <name type="scientific">Portunus trituberculatus</name>
    <name type="common">Swimming crab</name>
    <name type="synonym">Neptunus trituberculatus</name>
    <dbReference type="NCBI Taxonomy" id="210409"/>
    <lineage>
        <taxon>Eukaryota</taxon>
        <taxon>Metazoa</taxon>
        <taxon>Ecdysozoa</taxon>
        <taxon>Arthropoda</taxon>
        <taxon>Crustacea</taxon>
        <taxon>Multicrustacea</taxon>
        <taxon>Malacostraca</taxon>
        <taxon>Eumalacostraca</taxon>
        <taxon>Eucarida</taxon>
        <taxon>Decapoda</taxon>
        <taxon>Pleocyemata</taxon>
        <taxon>Brachyura</taxon>
        <taxon>Eubrachyura</taxon>
        <taxon>Portunoidea</taxon>
        <taxon>Portunidae</taxon>
        <taxon>Portuninae</taxon>
        <taxon>Portunus</taxon>
    </lineage>
</organism>
<feature type="region of interest" description="Disordered" evidence="1">
    <location>
        <begin position="58"/>
        <end position="113"/>
    </location>
</feature>
<sequence>MATQHRDGSSIPVPAKGKAEKTTEGPTRPHSCHSIPSLTFLPFLLLLFLLALTKRKYEKRPTEKPDPKQNREDSHSTPYLVQETPATARTPPWPAWGAPRPPPRSLYSAAPGP</sequence>
<keyword evidence="2" id="KW-0812">Transmembrane</keyword>
<keyword evidence="4" id="KW-1185">Reference proteome</keyword>
<evidence type="ECO:0000313" key="3">
    <source>
        <dbReference type="EMBL" id="MPC44955.1"/>
    </source>
</evidence>
<comment type="caution">
    <text evidence="3">The sequence shown here is derived from an EMBL/GenBank/DDBJ whole genome shotgun (WGS) entry which is preliminary data.</text>
</comment>
<name>A0A5B7FHC3_PORTR</name>
<dbReference type="EMBL" id="VSRR010006506">
    <property type="protein sequence ID" value="MPC44955.1"/>
    <property type="molecule type" value="Genomic_DNA"/>
</dbReference>
<accession>A0A5B7FHC3</accession>